<reference evidence="2 3" key="1">
    <citation type="submission" date="2016-01" db="EMBL/GenBank/DDBJ databases">
        <title>High potential of lignocellulose degradation of a new Verrucomicrobia species.</title>
        <authorList>
            <person name="Wang Y."/>
            <person name="Shi Y."/>
            <person name="Qiu Z."/>
            <person name="Liu S."/>
            <person name="Yang H."/>
        </authorList>
    </citation>
    <scope>NUCLEOTIDE SEQUENCE [LARGE SCALE GENOMIC DNA]</scope>
    <source>
        <strain evidence="2 3">TSB47</strain>
    </source>
</reference>
<dbReference type="EMBL" id="LRRQ01000146">
    <property type="protein sequence ID" value="OAM88074.1"/>
    <property type="molecule type" value="Genomic_DNA"/>
</dbReference>
<comment type="caution">
    <text evidence="2">The sequence shown here is derived from an EMBL/GenBank/DDBJ whole genome shotgun (WGS) entry which is preliminary data.</text>
</comment>
<name>A0A178IDI0_9BACT</name>
<organism evidence="2 3">
    <name type="scientific">Termitidicoccus mucosus</name>
    <dbReference type="NCBI Taxonomy" id="1184151"/>
    <lineage>
        <taxon>Bacteria</taxon>
        <taxon>Pseudomonadati</taxon>
        <taxon>Verrucomicrobiota</taxon>
        <taxon>Opitutia</taxon>
        <taxon>Opitutales</taxon>
        <taxon>Opitutaceae</taxon>
        <taxon>Termitidicoccus</taxon>
    </lineage>
</organism>
<proteinExistence type="predicted"/>
<dbReference type="Gene3D" id="3.60.15.10">
    <property type="entry name" value="Ribonuclease Z/Hydroxyacylglutathione hydrolase-like"/>
    <property type="match status" value="1"/>
</dbReference>
<dbReference type="InterPro" id="IPR036866">
    <property type="entry name" value="RibonucZ/Hydroxyglut_hydro"/>
</dbReference>
<evidence type="ECO:0008006" key="4">
    <source>
        <dbReference type="Google" id="ProtNLM"/>
    </source>
</evidence>
<keyword evidence="3" id="KW-1185">Reference proteome</keyword>
<evidence type="ECO:0000313" key="3">
    <source>
        <dbReference type="Proteomes" id="UP000078486"/>
    </source>
</evidence>
<evidence type="ECO:0000256" key="1">
    <source>
        <dbReference type="SAM" id="SignalP"/>
    </source>
</evidence>
<dbReference type="SUPFAM" id="SSF56281">
    <property type="entry name" value="Metallo-hydrolase/oxidoreductase"/>
    <property type="match status" value="1"/>
</dbReference>
<feature type="signal peptide" evidence="1">
    <location>
        <begin position="1"/>
        <end position="20"/>
    </location>
</feature>
<protein>
    <recommendedName>
        <fullName evidence="4">Metallo-beta-lactamase domain-containing protein</fullName>
    </recommendedName>
</protein>
<sequence>MGKKLLLLALLLPVISAGQATENDAAQTMERLWKTSPFLLDGERAALLKTIQGYSEKLPHEPFKEYLAAGEEDAADMERGRPILVCYRRAFDRIRNEVESTKVEQGTAVVWLLYNMGIVVKTPSGCFGVDINHRLAEKLEPLLDFLCVTHNHGDHKSVELMDAMRARGKPVLSNFYRKDGKYCSKEPANYQIGAFSIRTAMADHNEKLPKFVTMFRVDCGEDSGGFSLLHCGDSNFTPSQFKPVQGPVGLLVLRYGDPAENRILDAAPGDGQVRPVCAALSHVIELRHDIEKSPRRRTLDYAMDNTAKIHCRQTILPFWGEKLIWKNGKLQ</sequence>
<keyword evidence="1" id="KW-0732">Signal</keyword>
<gene>
    <name evidence="2" type="ORF">AW736_18930</name>
</gene>
<dbReference type="Proteomes" id="UP000078486">
    <property type="component" value="Unassembled WGS sequence"/>
</dbReference>
<feature type="chain" id="PRO_5008088669" description="Metallo-beta-lactamase domain-containing protein" evidence="1">
    <location>
        <begin position="21"/>
        <end position="331"/>
    </location>
</feature>
<dbReference type="AlphaFoldDB" id="A0A178IDI0"/>
<evidence type="ECO:0000313" key="2">
    <source>
        <dbReference type="EMBL" id="OAM88074.1"/>
    </source>
</evidence>
<dbReference type="STRING" id="1184151.AW736_18930"/>
<accession>A0A178IDI0</accession>